<dbReference type="PRINTS" id="PR00385">
    <property type="entry name" value="P450"/>
</dbReference>
<keyword evidence="7" id="KW-1185">Reference proteome</keyword>
<organism evidence="6 7">
    <name type="scientific">Microlunatus ginsengisoli</name>
    <dbReference type="NCBI Taxonomy" id="363863"/>
    <lineage>
        <taxon>Bacteria</taxon>
        <taxon>Bacillati</taxon>
        <taxon>Actinomycetota</taxon>
        <taxon>Actinomycetes</taxon>
        <taxon>Propionibacteriales</taxon>
        <taxon>Propionibacteriaceae</taxon>
        <taxon>Microlunatus</taxon>
    </lineage>
</organism>
<dbReference type="Proteomes" id="UP001501490">
    <property type="component" value="Unassembled WGS sequence"/>
</dbReference>
<protein>
    <submittedName>
        <fullName evidence="6">Cytochrome P450</fullName>
    </submittedName>
</protein>
<dbReference type="InterPro" id="IPR036396">
    <property type="entry name" value="Cyt_P450_sf"/>
</dbReference>
<comment type="cofactor">
    <cofactor evidence="1">
        <name>heme</name>
        <dbReference type="ChEBI" id="CHEBI:30413"/>
    </cofactor>
</comment>
<keyword evidence="5" id="KW-0503">Monooxygenase</keyword>
<dbReference type="InterPro" id="IPR050121">
    <property type="entry name" value="Cytochrome_P450_monoxygenase"/>
</dbReference>
<evidence type="ECO:0000313" key="6">
    <source>
        <dbReference type="EMBL" id="GAA3644102.1"/>
    </source>
</evidence>
<dbReference type="InterPro" id="IPR017972">
    <property type="entry name" value="Cyt_P450_CS"/>
</dbReference>
<gene>
    <name evidence="6" type="ORF">GCM10022236_53410</name>
</gene>
<evidence type="ECO:0000256" key="5">
    <source>
        <dbReference type="RuleBase" id="RU000461"/>
    </source>
</evidence>
<proteinExistence type="inferred from homology"/>
<accession>A0ABP7AZ25</accession>
<evidence type="ECO:0000313" key="7">
    <source>
        <dbReference type="Proteomes" id="UP001501490"/>
    </source>
</evidence>
<evidence type="ECO:0000256" key="4">
    <source>
        <dbReference type="ARBA" id="ARBA00023004"/>
    </source>
</evidence>
<dbReference type="PANTHER" id="PTHR24305">
    <property type="entry name" value="CYTOCHROME P450"/>
    <property type="match status" value="1"/>
</dbReference>
<name>A0ABP7AZ25_9ACTN</name>
<sequence>MPSLRGAPLVGAALDLRRDYLGTLLRAARDVGDVARIYAGPPGWRVAFYSISAPELVLEILGQPDRYTKGNQFYAEVRKALGNGMLTSEGDDWHRQRRFLAPVFTHKRISTTYAAIMVDEAQQLVRRWSRVAATGGAVDVHGEMIDLTSRIIGRVLFGADMSAAVPEIVKFRFVSDLILQRGFSPRPTPMCVPTRANRRLSSGLAGLRAVVDGIIADRRRKTDTVPTQDLLGLLLTSRDVDNGRDRLSDTEIADQVLIFLLAGHDTTASTLACLLVELARAPEWQQTLRDELDHVLAGRVVTAGDLAALPWTGRAVREAMRLYPAAHSIGRSNTHEETLNGYRIPAGSAIVVSPWTIHRSPKIWVDPQTFDPQRFDLPGGQVPGGHKYAWFPFGAGPHACIGMQLAMLETPIVLATILQTYRLSTSLTSIPLQPAISLHPADPLPVQIQLS</sequence>
<dbReference type="Pfam" id="PF00067">
    <property type="entry name" value="p450"/>
    <property type="match status" value="1"/>
</dbReference>
<dbReference type="EMBL" id="BAABAB010000058">
    <property type="protein sequence ID" value="GAA3644102.1"/>
    <property type="molecule type" value="Genomic_DNA"/>
</dbReference>
<keyword evidence="5" id="KW-0349">Heme</keyword>
<keyword evidence="4 5" id="KW-0408">Iron</keyword>
<evidence type="ECO:0000256" key="1">
    <source>
        <dbReference type="ARBA" id="ARBA00001971"/>
    </source>
</evidence>
<dbReference type="Gene3D" id="1.10.630.10">
    <property type="entry name" value="Cytochrome P450"/>
    <property type="match status" value="1"/>
</dbReference>
<dbReference type="PROSITE" id="PS00086">
    <property type="entry name" value="CYTOCHROME_P450"/>
    <property type="match status" value="1"/>
</dbReference>
<evidence type="ECO:0000256" key="3">
    <source>
        <dbReference type="ARBA" id="ARBA00022723"/>
    </source>
</evidence>
<comment type="similarity">
    <text evidence="2 5">Belongs to the cytochrome P450 family.</text>
</comment>
<dbReference type="SUPFAM" id="SSF48264">
    <property type="entry name" value="Cytochrome P450"/>
    <property type="match status" value="1"/>
</dbReference>
<dbReference type="PANTHER" id="PTHR24305:SF166">
    <property type="entry name" value="CYTOCHROME P450 12A4, MITOCHONDRIAL-RELATED"/>
    <property type="match status" value="1"/>
</dbReference>
<dbReference type="InterPro" id="IPR001128">
    <property type="entry name" value="Cyt_P450"/>
</dbReference>
<evidence type="ECO:0000256" key="2">
    <source>
        <dbReference type="ARBA" id="ARBA00010617"/>
    </source>
</evidence>
<dbReference type="PRINTS" id="PR00465">
    <property type="entry name" value="EP450IV"/>
</dbReference>
<comment type="caution">
    <text evidence="6">The sequence shown here is derived from an EMBL/GenBank/DDBJ whole genome shotgun (WGS) entry which is preliminary data.</text>
</comment>
<dbReference type="InterPro" id="IPR002403">
    <property type="entry name" value="Cyt_P450_E_grp-IV"/>
</dbReference>
<keyword evidence="3 5" id="KW-0479">Metal-binding</keyword>
<reference evidence="7" key="1">
    <citation type="journal article" date="2019" name="Int. J. Syst. Evol. Microbiol.">
        <title>The Global Catalogue of Microorganisms (GCM) 10K type strain sequencing project: providing services to taxonomists for standard genome sequencing and annotation.</title>
        <authorList>
            <consortium name="The Broad Institute Genomics Platform"/>
            <consortium name="The Broad Institute Genome Sequencing Center for Infectious Disease"/>
            <person name="Wu L."/>
            <person name="Ma J."/>
        </authorList>
    </citation>
    <scope>NUCLEOTIDE SEQUENCE [LARGE SCALE GENOMIC DNA]</scope>
    <source>
        <strain evidence="7">JCM 16929</strain>
    </source>
</reference>
<keyword evidence="5" id="KW-0560">Oxidoreductase</keyword>